<evidence type="ECO:0000313" key="2">
    <source>
        <dbReference type="EMBL" id="EEC19474.1"/>
    </source>
</evidence>
<evidence type="ECO:0000313" key="4">
    <source>
        <dbReference type="Proteomes" id="UP000001555"/>
    </source>
</evidence>
<accession>B7QKV2</accession>
<feature type="compositionally biased region" description="Acidic residues" evidence="1">
    <location>
        <begin position="1"/>
        <end position="10"/>
    </location>
</feature>
<reference evidence="3" key="2">
    <citation type="submission" date="2020-05" db="UniProtKB">
        <authorList>
            <consortium name="EnsemblMetazoa"/>
        </authorList>
    </citation>
    <scope>IDENTIFICATION</scope>
    <source>
        <strain evidence="3">wikel</strain>
    </source>
</reference>
<feature type="region of interest" description="Disordered" evidence="1">
    <location>
        <begin position="218"/>
        <end position="237"/>
    </location>
</feature>
<feature type="region of interest" description="Disordered" evidence="1">
    <location>
        <begin position="1"/>
        <end position="28"/>
    </location>
</feature>
<evidence type="ECO:0000256" key="1">
    <source>
        <dbReference type="SAM" id="MobiDB-lite"/>
    </source>
</evidence>
<feature type="region of interest" description="Disordered" evidence="1">
    <location>
        <begin position="293"/>
        <end position="314"/>
    </location>
</feature>
<dbReference type="Proteomes" id="UP000001555">
    <property type="component" value="Unassembled WGS sequence"/>
</dbReference>
<protein>
    <submittedName>
        <fullName evidence="2 3">Uncharacterized protein</fullName>
    </submittedName>
</protein>
<keyword evidence="4" id="KW-1185">Reference proteome</keyword>
<dbReference type="VEuPathDB" id="VectorBase:ISCW014283"/>
<dbReference type="HOGENOM" id="CLU_886470_0_0_1"/>
<dbReference type="VEuPathDB" id="VectorBase:ISCI014283"/>
<name>B7QKV2_IXOSC</name>
<gene>
    <name evidence="2" type="ORF">IscW_ISCW014283</name>
</gene>
<dbReference type="EMBL" id="DS962113">
    <property type="protein sequence ID" value="EEC19474.1"/>
    <property type="molecule type" value="Genomic_DNA"/>
</dbReference>
<dbReference type="InParanoid" id="B7QKV2"/>
<sequence>METPGDDNDDGNGAPPGGESGGTPAHPPHPSLFLLLTLVPGLCTLWYGSHDDSHGATGSDVPKKKKRETRIHAESEPFRPTLTLHPRRNKPASTARICVSARPLATGEQLVASAMHTSRHVARGDRERWQSARSSDPTQILLYFCSPRAFPERRPPSPPGAFARPADTRVPESRALSNPAAPAFPVARADSLAGQTTESSPSSISNIILRASNIYPLEPPDRPLAPPQRGPSCPAVHCDTRADWTALGLGKAPVGPPGPPRTSTRSPALRALPALASRATRAPHTALGTWYTPLSSPVPPPFIPQTPSLSRGIA</sequence>
<dbReference type="EMBL" id="ABJB010590269">
    <property type="status" value="NOT_ANNOTATED_CDS"/>
    <property type="molecule type" value="Genomic_DNA"/>
</dbReference>
<evidence type="ECO:0000313" key="3">
    <source>
        <dbReference type="EnsemblMetazoa" id="ISCW014283-PA"/>
    </source>
</evidence>
<dbReference type="EnsemblMetazoa" id="ISCW014283-RA">
    <property type="protein sequence ID" value="ISCW014283-PA"/>
    <property type="gene ID" value="ISCW014283"/>
</dbReference>
<feature type="region of interest" description="Disordered" evidence="1">
    <location>
        <begin position="247"/>
        <end position="266"/>
    </location>
</feature>
<feature type="region of interest" description="Disordered" evidence="1">
    <location>
        <begin position="52"/>
        <end position="76"/>
    </location>
</feature>
<reference evidence="2 4" key="1">
    <citation type="submission" date="2008-03" db="EMBL/GenBank/DDBJ databases">
        <title>Annotation of Ixodes scapularis.</title>
        <authorList>
            <consortium name="Ixodes scapularis Genome Project Consortium"/>
            <person name="Caler E."/>
            <person name="Hannick L.I."/>
            <person name="Bidwell S."/>
            <person name="Joardar V."/>
            <person name="Thiagarajan M."/>
            <person name="Amedeo P."/>
            <person name="Galinsky K.J."/>
            <person name="Schobel S."/>
            <person name="Inman J."/>
            <person name="Hostetler J."/>
            <person name="Miller J."/>
            <person name="Hammond M."/>
            <person name="Megy K."/>
            <person name="Lawson D."/>
            <person name="Kodira C."/>
            <person name="Sutton G."/>
            <person name="Meyer J."/>
            <person name="Hill C.A."/>
            <person name="Birren B."/>
            <person name="Nene V."/>
            <person name="Collins F."/>
            <person name="Alarcon-Chaidez F."/>
            <person name="Wikel S."/>
            <person name="Strausberg R."/>
        </authorList>
    </citation>
    <scope>NUCLEOTIDE SEQUENCE [LARGE SCALE GENOMIC DNA]</scope>
    <source>
        <strain evidence="4">Wikel</strain>
        <strain evidence="2">Wikel colony</strain>
    </source>
</reference>
<organism>
    <name type="scientific">Ixodes scapularis</name>
    <name type="common">Black-legged tick</name>
    <name type="synonym">Deer tick</name>
    <dbReference type="NCBI Taxonomy" id="6945"/>
    <lineage>
        <taxon>Eukaryota</taxon>
        <taxon>Metazoa</taxon>
        <taxon>Ecdysozoa</taxon>
        <taxon>Arthropoda</taxon>
        <taxon>Chelicerata</taxon>
        <taxon>Arachnida</taxon>
        <taxon>Acari</taxon>
        <taxon>Parasitiformes</taxon>
        <taxon>Ixodida</taxon>
        <taxon>Ixodoidea</taxon>
        <taxon>Ixodidae</taxon>
        <taxon>Ixodinae</taxon>
        <taxon>Ixodes</taxon>
    </lineage>
</organism>
<dbReference type="AlphaFoldDB" id="B7QKV2"/>
<proteinExistence type="predicted"/>
<dbReference type="PaxDb" id="6945-B7QKV2"/>
<feature type="region of interest" description="Disordered" evidence="1">
    <location>
        <begin position="151"/>
        <end position="182"/>
    </location>
</feature>